<dbReference type="PANTHER" id="PTHR44472:SF1">
    <property type="entry name" value="DDB1 AND CUL4 ASSOCIATED FACTOR 4"/>
    <property type="match status" value="1"/>
</dbReference>
<dbReference type="EMBL" id="CP014584">
    <property type="protein sequence ID" value="ANZ73814.1"/>
    <property type="molecule type" value="Genomic_DNA"/>
</dbReference>
<reference evidence="3 4" key="1">
    <citation type="submission" date="2016-02" db="EMBL/GenBank/DDBJ databases">
        <title>Comparative genomic and transcriptomic foundation for Pichia pastoris.</title>
        <authorList>
            <person name="Love K.R."/>
            <person name="Shah K.A."/>
            <person name="Whittaker C.A."/>
            <person name="Wu J."/>
            <person name="Bartlett M.C."/>
            <person name="Ma D."/>
            <person name="Leeson R.L."/>
            <person name="Priest M."/>
            <person name="Young S.K."/>
            <person name="Love J.C."/>
        </authorList>
    </citation>
    <scope>NUCLEOTIDE SEQUENCE [LARGE SCALE GENOMIC DNA]</scope>
    <source>
        <strain evidence="3 4">ATCC 28485</strain>
    </source>
</reference>
<protein>
    <submittedName>
        <fullName evidence="3">BA75_01001T0</fullName>
    </submittedName>
</protein>
<dbReference type="OrthoDB" id="4075801at2759"/>
<evidence type="ECO:0000256" key="1">
    <source>
        <dbReference type="ARBA" id="ARBA00022574"/>
    </source>
</evidence>
<evidence type="ECO:0000313" key="3">
    <source>
        <dbReference type="EMBL" id="ANZ73814.1"/>
    </source>
</evidence>
<dbReference type="SUPFAM" id="SSF50978">
    <property type="entry name" value="WD40 repeat-like"/>
    <property type="match status" value="1"/>
</dbReference>
<keyword evidence="2" id="KW-0677">Repeat</keyword>
<dbReference type="AlphaFoldDB" id="A0A1B2J745"/>
<dbReference type="PANTHER" id="PTHR44472">
    <property type="entry name" value="DDB1- AND CUL4-ASSOCIATED FACTOR 4-RELATED"/>
    <property type="match status" value="1"/>
</dbReference>
<accession>A0A1B2J745</accession>
<dbReference type="InterPro" id="IPR052254">
    <property type="entry name" value="CUL4-DDB1_E3_ligase_receptor"/>
</dbReference>
<proteinExistence type="predicted"/>
<dbReference type="InterPro" id="IPR036322">
    <property type="entry name" value="WD40_repeat_dom_sf"/>
</dbReference>
<gene>
    <name evidence="3" type="primary">YGL176C</name>
    <name evidence="3" type="ORF">ATY40_BA7501001</name>
</gene>
<organism evidence="3 4">
    <name type="scientific">Komagataella pastoris</name>
    <name type="common">Yeast</name>
    <name type="synonym">Pichia pastoris</name>
    <dbReference type="NCBI Taxonomy" id="4922"/>
    <lineage>
        <taxon>Eukaryota</taxon>
        <taxon>Fungi</taxon>
        <taxon>Dikarya</taxon>
        <taxon>Ascomycota</taxon>
        <taxon>Saccharomycotina</taxon>
        <taxon>Pichiomycetes</taxon>
        <taxon>Pichiales</taxon>
        <taxon>Pichiaceae</taxon>
        <taxon>Komagataella</taxon>
    </lineage>
</organism>
<keyword evidence="4" id="KW-1185">Reference proteome</keyword>
<evidence type="ECO:0000256" key="2">
    <source>
        <dbReference type="ARBA" id="ARBA00022737"/>
    </source>
</evidence>
<dbReference type="Proteomes" id="UP000094565">
    <property type="component" value="Chromosome 1"/>
</dbReference>
<evidence type="ECO:0000313" key="4">
    <source>
        <dbReference type="Proteomes" id="UP000094565"/>
    </source>
</evidence>
<name>A0A1B2J745_PICPA</name>
<sequence>MSPPHLEGFYFDERRKKYFKITKDTDGISDTAPYSISSIRKKERLKRTLEFEVPTVSKKKSDTKVFKNSEAQLSLATSFFCSKISQISPWMDTSFSALCAKSCNKQSSFDIELGVRQVINLFGKHCYEFSGNNRIIGILPIPSNSKILVNIAPGHWGSLQFGSKPLPSFADYLLSQTVSTKLLWYRAFDSNIVLKLEIRNVTKVVTITEGKKVLDSTEVRRDDKVMCDFDGSLAIGNGRTVRIQKLPPSNTLSNESFITRIKTSSDVMALEMTVLGTVRLLIVGLRDGYIQFWVFKSGSWLNAGRSFFGSTVTQIASFSHTENHGKNVYLLVSGLQGRLKLFQTSHTKKGVINLKEVVEYLNYNNDFTLGDCFHLTPCNSLEYGFFAISDPIEKCIKIYRLLDSLPIVTQQSSPHYLRIPFGSSSINDFSWISLREAYSFSDNGLILDRTSKTISPITINCDNFSLLESRRLVSEHEPEGYSFCGKTLTERFALFVNESGDRLPYRISIWF</sequence>
<dbReference type="GO" id="GO:0080008">
    <property type="term" value="C:Cul4-RING E3 ubiquitin ligase complex"/>
    <property type="evidence" value="ECO:0007669"/>
    <property type="project" value="TreeGrafter"/>
</dbReference>
<keyword evidence="1" id="KW-0853">WD repeat</keyword>